<proteinExistence type="predicted"/>
<comment type="caution">
    <text evidence="2">The sequence shown here is derived from an EMBL/GenBank/DDBJ whole genome shotgun (WGS) entry which is preliminary data.</text>
</comment>
<organism evidence="2 3">
    <name type="scientific">Symbiodinium microadriaticum</name>
    <name type="common">Dinoflagellate</name>
    <name type="synonym">Zooxanthella microadriatica</name>
    <dbReference type="NCBI Taxonomy" id="2951"/>
    <lineage>
        <taxon>Eukaryota</taxon>
        <taxon>Sar</taxon>
        <taxon>Alveolata</taxon>
        <taxon>Dinophyceae</taxon>
        <taxon>Suessiales</taxon>
        <taxon>Symbiodiniaceae</taxon>
        <taxon>Symbiodinium</taxon>
    </lineage>
</organism>
<evidence type="ECO:0000313" key="2">
    <source>
        <dbReference type="EMBL" id="OLQ13766.1"/>
    </source>
</evidence>
<accession>A0A1Q9F250</accession>
<feature type="signal peptide" evidence="1">
    <location>
        <begin position="1"/>
        <end position="15"/>
    </location>
</feature>
<keyword evidence="2" id="KW-0547">Nucleotide-binding</keyword>
<sequence>MRVLMLLGYPASALGVESFCRKSWLNNQVLQTIRDIRNDFLESLRGDGFVQTFSQSEIPKQDLTSSATDKFPLLSAGSEQLKLHPGSLCHGKIEGLHRTNHRWICYHTKMKTSQVFLRDSTFLPPNALLLFGGEANSLSIHPMEKVVSVGTGGEKHWHTLNIAPRAAAHIRHPRKHTSQLECVVPGFTMATDLATTLDTVCVSVANSALSARVADSLKRQAANAIEVAESLTPQDAADVKRWAADAGYEVALQRVKTTAGDHEEGIKRLGKHGARRTDYAQAKLATLSQFVRYYQDACEVPTQICVAPSLDQLDRKASLLVMLGSAYNYAPPELPHNFGYLYSEMQDYGDGLAVPTTEKTTWAEMSWIDGCCDGCRHVKSAWEVILKRPVVAGRGRHADGTTDDVAIAFEINNSIGPMASWPAARVARIEPKVRTIEGSHEEDGGVESMRNVKMLMTLKGIMEANMSGRATAMAPETRRVDHLNVALIFTTLAHAVMDAHKKYRCEEFISNAEYIAKKLMVPKDKQAEQMFHNFAVGDIIKDVEQAEAVCEKFCRGITLGMVWFRGPRIVLEPEAAEHVLDILQGPRQRLPGGAHSMLEELAYFLLAKSQMAVEKWAGREQALSTYKIRATDTLKSLRRLRHAFDGMLRRKASRPKAQLSESDRAVLAAYVAVINSVDTDS</sequence>
<keyword evidence="1" id="KW-0732">Signal</keyword>
<keyword evidence="2" id="KW-0378">Hydrolase</keyword>
<reference evidence="2 3" key="1">
    <citation type="submission" date="2016-02" db="EMBL/GenBank/DDBJ databases">
        <title>Genome analysis of coral dinoflagellate symbionts highlights evolutionary adaptations to a symbiotic lifestyle.</title>
        <authorList>
            <person name="Aranda M."/>
            <person name="Li Y."/>
            <person name="Liew Y.J."/>
            <person name="Baumgarten S."/>
            <person name="Simakov O."/>
            <person name="Wilson M."/>
            <person name="Piel J."/>
            <person name="Ashoor H."/>
            <person name="Bougouffa S."/>
            <person name="Bajic V.B."/>
            <person name="Ryu T."/>
            <person name="Ravasi T."/>
            <person name="Bayer T."/>
            <person name="Micklem G."/>
            <person name="Kim H."/>
            <person name="Bhak J."/>
            <person name="Lajeunesse T.C."/>
            <person name="Voolstra C.R."/>
        </authorList>
    </citation>
    <scope>NUCLEOTIDE SEQUENCE [LARGE SCALE GENOMIC DNA]</scope>
    <source>
        <strain evidence="2 3">CCMP2467</strain>
    </source>
</reference>
<evidence type="ECO:0000256" key="1">
    <source>
        <dbReference type="SAM" id="SignalP"/>
    </source>
</evidence>
<feature type="chain" id="PRO_5012615856" evidence="1">
    <location>
        <begin position="16"/>
        <end position="681"/>
    </location>
</feature>
<dbReference type="EMBL" id="LSRX01000023">
    <property type="protein sequence ID" value="OLQ13766.1"/>
    <property type="molecule type" value="Genomic_DNA"/>
</dbReference>
<name>A0A1Q9F250_SYMMI</name>
<gene>
    <name evidence="2" type="primary">Dhx36</name>
    <name evidence="2" type="ORF">AK812_SmicGene2161</name>
</gene>
<dbReference type="Proteomes" id="UP000186817">
    <property type="component" value="Unassembled WGS sequence"/>
</dbReference>
<keyword evidence="2" id="KW-0347">Helicase</keyword>
<dbReference type="OrthoDB" id="420317at2759"/>
<protein>
    <submittedName>
        <fullName evidence="2">ATP-dependent RNA helicase DHX36</fullName>
    </submittedName>
</protein>
<keyword evidence="3" id="KW-1185">Reference proteome</keyword>
<dbReference type="GO" id="GO:0004386">
    <property type="term" value="F:helicase activity"/>
    <property type="evidence" value="ECO:0007669"/>
    <property type="project" value="UniProtKB-KW"/>
</dbReference>
<dbReference type="AlphaFoldDB" id="A0A1Q9F250"/>
<evidence type="ECO:0000313" key="3">
    <source>
        <dbReference type="Proteomes" id="UP000186817"/>
    </source>
</evidence>
<keyword evidence="2" id="KW-0067">ATP-binding</keyword>